<comment type="caution">
    <text evidence="2">The sequence shown here is derived from an EMBL/GenBank/DDBJ whole genome shotgun (WGS) entry which is preliminary data.</text>
</comment>
<feature type="chain" id="PRO_5009894996" evidence="1">
    <location>
        <begin position="24"/>
        <end position="434"/>
    </location>
</feature>
<sequence length="434" mass="48229">MRYLVNIVLIVVMGLCASSVLHAQTDADVMLYVQQDPRPDTATFDIWLKRTSLRWEHWANGTFRIDVSDLMMTGGLNPAVHTVRLMPGTTGLTPLVPYAPAGMDGYAIVPRIMNGRVSIVVHGPDSVGNAFRITRLGDSIRIGRFELASTNGSFLSDSLIAFTQPEPYFQANAFKLDHDSITGSGAQRNVWYATHDNVEMNSRWHSAPPPPDTCNTRAVLAGQYDGDLTVGLSFRTEDEHCFRGYYIERAFVDRRDPANLAFESRPSLTYLSDGRFLSCVCLTGSTHGNFTDVVEYRRETYAYRLVGVYVRDTAMVAYLDTIFVRVPNAIISNAALLENPFKDRTIVQFNADDRLRLTASAYDLGGKLIGYLLDEQGNPIVDKEYPKGAFYKARFEASAVASQGLYNLVLVATPYDDTALGESSRAILKAQLLR</sequence>
<proteinExistence type="predicted"/>
<reference evidence="2 3" key="1">
    <citation type="submission" date="2016-09" db="EMBL/GenBank/DDBJ databases">
        <title>Genome-resolved meta-omics ties microbial dynamics to process performance in biotechnology for thiocyanate degradation.</title>
        <authorList>
            <person name="Kantor R.S."/>
            <person name="Huddy R.J."/>
            <person name="Iyer R."/>
            <person name="Thomas B.C."/>
            <person name="Brown C.T."/>
            <person name="Anantharaman K."/>
            <person name="Tringe S."/>
            <person name="Hettich R.L."/>
            <person name="Harrison S.T."/>
            <person name="Banfield J.F."/>
        </authorList>
    </citation>
    <scope>NUCLEOTIDE SEQUENCE [LARGE SCALE GENOMIC DNA]</scope>
    <source>
        <strain evidence="2">59-99</strain>
    </source>
</reference>
<evidence type="ECO:0000313" key="2">
    <source>
        <dbReference type="EMBL" id="OJX56957.1"/>
    </source>
</evidence>
<dbReference type="STRING" id="1895771.BGO89_10575"/>
<evidence type="ECO:0000313" key="3">
    <source>
        <dbReference type="Proteomes" id="UP000184233"/>
    </source>
</evidence>
<name>A0A1M3KX54_9BACT</name>
<evidence type="ECO:0000256" key="1">
    <source>
        <dbReference type="SAM" id="SignalP"/>
    </source>
</evidence>
<protein>
    <submittedName>
        <fullName evidence="2">Uncharacterized protein</fullName>
    </submittedName>
</protein>
<keyword evidence="1" id="KW-0732">Signal</keyword>
<dbReference type="Proteomes" id="UP000184233">
    <property type="component" value="Unassembled WGS sequence"/>
</dbReference>
<organism evidence="2 3">
    <name type="scientific">Candidatus Kapaibacterium thiocyanatum</name>
    <dbReference type="NCBI Taxonomy" id="1895771"/>
    <lineage>
        <taxon>Bacteria</taxon>
        <taxon>Pseudomonadati</taxon>
        <taxon>Candidatus Kapaibacteriota</taxon>
        <taxon>Candidatus Kapaibacteriia</taxon>
        <taxon>Candidatus Kapaibacteriales</taxon>
        <taxon>Candidatus Kapaibacteriaceae</taxon>
        <taxon>Candidatus Kapaibacterium</taxon>
    </lineage>
</organism>
<dbReference type="EMBL" id="MKVH01000024">
    <property type="protein sequence ID" value="OJX56957.1"/>
    <property type="molecule type" value="Genomic_DNA"/>
</dbReference>
<gene>
    <name evidence="2" type="ORF">BGO89_10575</name>
</gene>
<dbReference type="AlphaFoldDB" id="A0A1M3KX54"/>
<accession>A0A1M3KX54</accession>
<feature type="signal peptide" evidence="1">
    <location>
        <begin position="1"/>
        <end position="23"/>
    </location>
</feature>